<evidence type="ECO:0000313" key="2">
    <source>
        <dbReference type="EMBL" id="MDL0088694.1"/>
    </source>
</evidence>
<organism evidence="2 3">
    <name type="scientific">Campylobacter gastrosuis</name>
    <dbReference type="NCBI Taxonomy" id="2974576"/>
    <lineage>
        <taxon>Bacteria</taxon>
        <taxon>Pseudomonadati</taxon>
        <taxon>Campylobacterota</taxon>
        <taxon>Epsilonproteobacteria</taxon>
        <taxon>Campylobacterales</taxon>
        <taxon>Campylobacteraceae</taxon>
        <taxon>Campylobacter</taxon>
    </lineage>
</organism>
<reference evidence="2" key="2">
    <citation type="journal article" date="2023" name="Microorganisms">
        <title>Isolation and Genomic Characteristics of Cat-Borne Campylobacter felis sp. nov. and Sheep-Borne Campylobacter ovis sp. nov.</title>
        <authorList>
            <person name="Wang H."/>
            <person name="Li Y."/>
            <person name="Gu Y."/>
            <person name="Zhou G."/>
            <person name="Chen X."/>
            <person name="Zhang X."/>
            <person name="Shao Z."/>
            <person name="Zhang J."/>
            <person name="Zhang M."/>
        </authorList>
    </citation>
    <scope>NUCLEOTIDE SEQUENCE</scope>
    <source>
        <strain evidence="2">PS10</strain>
    </source>
</reference>
<keyword evidence="3" id="KW-1185">Reference proteome</keyword>
<gene>
    <name evidence="2" type="ORF">NYG85_04810</name>
</gene>
<name>A0ABT7HP58_9BACT</name>
<evidence type="ECO:0000256" key="1">
    <source>
        <dbReference type="SAM" id="Coils"/>
    </source>
</evidence>
<proteinExistence type="predicted"/>
<accession>A0ABT7HP58</accession>
<protein>
    <submittedName>
        <fullName evidence="2">Uncharacterized protein</fullName>
    </submittedName>
</protein>
<feature type="non-terminal residue" evidence="2">
    <location>
        <position position="1"/>
    </location>
</feature>
<comment type="caution">
    <text evidence="2">The sequence shown here is derived from an EMBL/GenBank/DDBJ whole genome shotgun (WGS) entry which is preliminary data.</text>
</comment>
<dbReference type="RefSeq" id="WP_284937349.1">
    <property type="nucleotide sequence ID" value="NZ_JANURM010000003.1"/>
</dbReference>
<sequence>TAFILLTAFLCSVIFLDTLKIKGLDNQISKLNSDLAVLRVQNDITNADLITCKANITKQNEAFKALSVNNENLSRELKSLNTKYQSLKTPKKITCETKKDFYEKLFLELSK</sequence>
<dbReference type="Proteomes" id="UP001173801">
    <property type="component" value="Unassembled WGS sequence"/>
</dbReference>
<evidence type="ECO:0000313" key="3">
    <source>
        <dbReference type="Proteomes" id="UP001173801"/>
    </source>
</evidence>
<reference evidence="2" key="1">
    <citation type="submission" date="2022-08" db="EMBL/GenBank/DDBJ databases">
        <authorList>
            <person name="Wang H."/>
        </authorList>
    </citation>
    <scope>NUCLEOTIDE SEQUENCE</scope>
    <source>
        <strain evidence="2">PS10</strain>
    </source>
</reference>
<keyword evidence="1" id="KW-0175">Coiled coil</keyword>
<dbReference type="EMBL" id="JANURM010000003">
    <property type="protein sequence ID" value="MDL0088694.1"/>
    <property type="molecule type" value="Genomic_DNA"/>
</dbReference>
<feature type="coiled-coil region" evidence="1">
    <location>
        <begin position="21"/>
        <end position="83"/>
    </location>
</feature>